<feature type="region of interest" description="Disordered" evidence="1">
    <location>
        <begin position="32"/>
        <end position="87"/>
    </location>
</feature>
<organism evidence="3 4">
    <name type="scientific">Labilithrix luteola</name>
    <dbReference type="NCBI Taxonomy" id="1391654"/>
    <lineage>
        <taxon>Bacteria</taxon>
        <taxon>Pseudomonadati</taxon>
        <taxon>Myxococcota</taxon>
        <taxon>Polyangia</taxon>
        <taxon>Polyangiales</taxon>
        <taxon>Labilitrichaceae</taxon>
        <taxon>Labilithrix</taxon>
    </lineage>
</organism>
<proteinExistence type="predicted"/>
<reference evidence="3 4" key="1">
    <citation type="submission" date="2015-08" db="EMBL/GenBank/DDBJ databases">
        <authorList>
            <person name="Babu N.S."/>
            <person name="Beckwith C.J."/>
            <person name="Beseler K.G."/>
            <person name="Brison A."/>
            <person name="Carone J.V."/>
            <person name="Caskin T.P."/>
            <person name="Diamond M."/>
            <person name="Durham M.E."/>
            <person name="Foxe J.M."/>
            <person name="Go M."/>
            <person name="Henderson B.A."/>
            <person name="Jones I.B."/>
            <person name="McGettigan J.A."/>
            <person name="Micheletti S.J."/>
            <person name="Nasrallah M.E."/>
            <person name="Ortiz D."/>
            <person name="Piller C.R."/>
            <person name="Privatt S.R."/>
            <person name="Schneider S.L."/>
            <person name="Sharp S."/>
            <person name="Smith T.C."/>
            <person name="Stanton J.D."/>
            <person name="Ullery H.E."/>
            <person name="Wilson R.J."/>
            <person name="Serrano M.G."/>
            <person name="Buck G."/>
            <person name="Lee V."/>
            <person name="Wang Y."/>
            <person name="Carvalho R."/>
            <person name="Voegtly L."/>
            <person name="Shi R."/>
            <person name="Duckworth R."/>
            <person name="Johnson A."/>
            <person name="Loviza R."/>
            <person name="Walstead R."/>
            <person name="Shah Z."/>
            <person name="Kiflezghi M."/>
            <person name="Wade K."/>
            <person name="Ball S.L."/>
            <person name="Bradley K.W."/>
            <person name="Asai D.J."/>
            <person name="Bowman C.A."/>
            <person name="Russell D.A."/>
            <person name="Pope W.H."/>
            <person name="Jacobs-Sera D."/>
            <person name="Hendrix R.W."/>
            <person name="Hatfull G.F."/>
        </authorList>
    </citation>
    <scope>NUCLEOTIDE SEQUENCE [LARGE SCALE GENOMIC DNA]</scope>
    <source>
        <strain evidence="3 4">DSM 27648</strain>
    </source>
</reference>
<keyword evidence="4" id="KW-1185">Reference proteome</keyword>
<name>A0A0K1Q074_9BACT</name>
<dbReference type="AlphaFoldDB" id="A0A0K1Q074"/>
<gene>
    <name evidence="3" type="ORF">AKJ09_05705</name>
</gene>
<protein>
    <submittedName>
        <fullName evidence="3">Uncharacterized protein</fullName>
    </submittedName>
</protein>
<keyword evidence="2" id="KW-0732">Signal</keyword>
<dbReference type="RefSeq" id="WP_146650282.1">
    <property type="nucleotide sequence ID" value="NZ_CP012333.1"/>
</dbReference>
<dbReference type="EMBL" id="CP012333">
    <property type="protein sequence ID" value="AKU99041.1"/>
    <property type="molecule type" value="Genomic_DNA"/>
</dbReference>
<feature type="chain" id="PRO_5005466918" evidence="2">
    <location>
        <begin position="35"/>
        <end position="331"/>
    </location>
</feature>
<feature type="signal peptide" evidence="2">
    <location>
        <begin position="1"/>
        <end position="34"/>
    </location>
</feature>
<accession>A0A0K1Q074</accession>
<dbReference type="STRING" id="1391654.AKJ09_05705"/>
<sequence length="331" mass="33954">MNRITMGRSLAVACLLPAAILVVLEACSSTDAGAGADGLPGNEADTSDGRGARDAASGKGERPGNDGGTTSPANDAAPGDSGTDAAPSHERRFLCINGAGVDGAGGRDSGGNPWFEELCNGLGKGLVQACQGSTCYATFAFETVSNPSRNALIAALDTNHDGRVTPADTPFDLVLLGYSWGGTNVRDLANWMTTDEHFDAERRAVSRMIAIDPYRPGATMDIPANVGQFVEYRHSVAPSGDCSLITLGSVVVSGPYLGLTPRCKAPTVCTDYDYSLGGKTFFPGAFTPGKGYIGSAVDHCGVVNVAASAIKPLLAGTTFSPLPPTVPVATY</sequence>
<evidence type="ECO:0000313" key="4">
    <source>
        <dbReference type="Proteomes" id="UP000064967"/>
    </source>
</evidence>
<dbReference type="KEGG" id="llu:AKJ09_05705"/>
<evidence type="ECO:0000256" key="2">
    <source>
        <dbReference type="SAM" id="SignalP"/>
    </source>
</evidence>
<evidence type="ECO:0000256" key="1">
    <source>
        <dbReference type="SAM" id="MobiDB-lite"/>
    </source>
</evidence>
<dbReference type="Proteomes" id="UP000064967">
    <property type="component" value="Chromosome"/>
</dbReference>
<evidence type="ECO:0000313" key="3">
    <source>
        <dbReference type="EMBL" id="AKU99041.1"/>
    </source>
</evidence>